<dbReference type="AlphaFoldDB" id="A0A3A3GAW2"/>
<dbReference type="EMBL" id="QYZD01000044">
    <property type="protein sequence ID" value="RJG17913.1"/>
    <property type="molecule type" value="Genomic_DNA"/>
</dbReference>
<gene>
    <name evidence="2" type="ORF">DQX05_27155</name>
</gene>
<proteinExistence type="predicted"/>
<reference evidence="2 3" key="1">
    <citation type="submission" date="2018-09" db="EMBL/GenBank/DDBJ databases">
        <title>Paenibacillus SK2017-BO5.</title>
        <authorList>
            <person name="Piskunova J.V."/>
            <person name="Dubiley S.A."/>
            <person name="Severinov K.V."/>
        </authorList>
    </citation>
    <scope>NUCLEOTIDE SEQUENCE [LARGE SCALE GENOMIC DNA]</scope>
    <source>
        <strain evidence="2 3">BO5</strain>
    </source>
</reference>
<evidence type="ECO:0000259" key="1">
    <source>
        <dbReference type="PROSITE" id="PS51272"/>
    </source>
</evidence>
<evidence type="ECO:0000313" key="3">
    <source>
        <dbReference type="Proteomes" id="UP000266177"/>
    </source>
</evidence>
<dbReference type="Pfam" id="PF00395">
    <property type="entry name" value="SLH"/>
    <property type="match status" value="1"/>
</dbReference>
<protein>
    <submittedName>
        <fullName evidence="2">S-layer homology domain-containing protein</fullName>
    </submittedName>
</protein>
<evidence type="ECO:0000313" key="2">
    <source>
        <dbReference type="EMBL" id="RJG17913.1"/>
    </source>
</evidence>
<accession>A0A3A3GAW2</accession>
<name>A0A3A3GAW2_PANTH</name>
<comment type="caution">
    <text evidence="2">The sequence shown here is derived from an EMBL/GenBank/DDBJ whole genome shotgun (WGS) entry which is preliminary data.</text>
</comment>
<dbReference type="OrthoDB" id="9812621at2"/>
<organism evidence="2 3">
    <name type="scientific">Paenibacillus thiaminolyticus</name>
    <name type="common">Bacillus thiaminolyticus</name>
    <dbReference type="NCBI Taxonomy" id="49283"/>
    <lineage>
        <taxon>Bacteria</taxon>
        <taxon>Bacillati</taxon>
        <taxon>Bacillota</taxon>
        <taxon>Bacilli</taxon>
        <taxon>Bacillales</taxon>
        <taxon>Paenibacillaceae</taxon>
        <taxon>Paenibacillus</taxon>
    </lineage>
</organism>
<feature type="domain" description="SLH" evidence="1">
    <location>
        <begin position="30"/>
        <end position="83"/>
    </location>
</feature>
<dbReference type="Proteomes" id="UP000266177">
    <property type="component" value="Unassembled WGS sequence"/>
</dbReference>
<dbReference type="PROSITE" id="PS51272">
    <property type="entry name" value="SLH"/>
    <property type="match status" value="1"/>
</dbReference>
<sequence length="83" mass="9351">MAFKANPDGSIAYLYANTDPLVWVEKLGTPQRFKDIGEHHHPYEEYVNGLPQLGVVQSKADGTFGAEEPLTRAEFVEQVMTWI</sequence>
<dbReference type="InterPro" id="IPR001119">
    <property type="entry name" value="SLH_dom"/>
</dbReference>